<accession>A0A125TZU2</accession>
<comment type="caution">
    <text evidence="2">The sequence shown here is derived from an EMBL/GenBank/DDBJ whole genome shotgun (WGS) entry which is preliminary data.</text>
</comment>
<feature type="region of interest" description="Disordered" evidence="1">
    <location>
        <begin position="1"/>
        <end position="70"/>
    </location>
</feature>
<organism evidence="2 3">
    <name type="scientific">Lysobacter capsici AZ78</name>
    <dbReference type="NCBI Taxonomy" id="1444315"/>
    <lineage>
        <taxon>Bacteria</taxon>
        <taxon>Pseudomonadati</taxon>
        <taxon>Pseudomonadota</taxon>
        <taxon>Gammaproteobacteria</taxon>
        <taxon>Lysobacterales</taxon>
        <taxon>Lysobacteraceae</taxon>
        <taxon>Lysobacter</taxon>
    </lineage>
</organism>
<name>A0A125TZU2_9GAMM</name>
<evidence type="ECO:0000256" key="1">
    <source>
        <dbReference type="SAM" id="MobiDB-lite"/>
    </source>
</evidence>
<proteinExistence type="predicted"/>
<evidence type="ECO:0000313" key="3">
    <source>
        <dbReference type="Proteomes" id="UP000023435"/>
    </source>
</evidence>
<dbReference type="AlphaFoldDB" id="A0A125TZU2"/>
<dbReference type="EMBL" id="JAJA02000003">
    <property type="protein sequence ID" value="KWS02176.1"/>
    <property type="molecule type" value="Genomic_DNA"/>
</dbReference>
<gene>
    <name evidence="2" type="ORF">AZ78_5309</name>
</gene>
<protein>
    <submittedName>
        <fullName evidence="2">Uncharacterized protein</fullName>
    </submittedName>
</protein>
<feature type="compositionally biased region" description="Basic and acidic residues" evidence="1">
    <location>
        <begin position="8"/>
        <end position="27"/>
    </location>
</feature>
<dbReference type="Proteomes" id="UP000023435">
    <property type="component" value="Unassembled WGS sequence"/>
</dbReference>
<feature type="compositionally biased region" description="Low complexity" evidence="1">
    <location>
        <begin position="49"/>
        <end position="61"/>
    </location>
</feature>
<reference evidence="2 3" key="1">
    <citation type="journal article" date="2014" name="Genome Announc.">
        <title>Draft Genome Sequence of Lysobacter capsici AZ78, a Bacterium Antagonistic to Plant-Pathogenic Oomycetes.</title>
        <authorList>
            <person name="Puopolo G."/>
            <person name="Sonego P."/>
            <person name="Engelen K."/>
            <person name="Pertot I."/>
        </authorList>
    </citation>
    <scope>NUCLEOTIDE SEQUENCE [LARGE SCALE GENOMIC DNA]</scope>
    <source>
        <strain evidence="2 3">AZ78</strain>
    </source>
</reference>
<sequence>MRRTGGGRPDRPDTLTGDRRGRRDKGPQADTAGGPKRTRALCHAPPSRPSAAPAPGAPTAPWLVTATARR</sequence>
<evidence type="ECO:0000313" key="2">
    <source>
        <dbReference type="EMBL" id="KWS02176.1"/>
    </source>
</evidence>
<keyword evidence="3" id="KW-1185">Reference proteome</keyword>